<protein>
    <submittedName>
        <fullName evidence="3">TlpA disulfide reductase family protein</fullName>
    </submittedName>
</protein>
<gene>
    <name evidence="3" type="ORF">ABE541_04495</name>
</gene>
<accession>A0ABV0BNY9</accession>
<proteinExistence type="predicted"/>
<dbReference type="Proteomes" id="UP001409291">
    <property type="component" value="Unassembled WGS sequence"/>
</dbReference>
<dbReference type="EMBL" id="JBDJNQ010000002">
    <property type="protein sequence ID" value="MEN5376515.1"/>
    <property type="molecule type" value="Genomic_DNA"/>
</dbReference>
<feature type="transmembrane region" description="Helical" evidence="1">
    <location>
        <begin position="25"/>
        <end position="46"/>
    </location>
</feature>
<dbReference type="SUPFAM" id="SSF52833">
    <property type="entry name" value="Thioredoxin-like"/>
    <property type="match status" value="1"/>
</dbReference>
<sequence length="458" mass="52777">MKIHIIYISKLWSYLQKLVRSKGEGYLFVGKFFVAVLLVVGSVNGVRGQEIKPLKNGELIPDAVWLSPLQLTYFNGEQKVITLSDLRGKLILFDFWATTCPSCIEGIPKMEDYQKQYKDSIVVILVNSKRNKDTPQKIQNTVKRYKETYGYTIALPTLYDDTLFTQLFPHNTIPNVAWISPEGRYLANSFSSSVNTELIRDVLQKGIANIPSVNIIRNRDRNTTPPLIDTVGVKLLSVFTGHVKDYLGVYPNLIHKNGNSLYQIGNYSLPFILGQAYAEELKGFTWTDYAFDPRLDNGFKKRLFSDDDVLNSYWYQLYVADTITQKDAVSMLRKDIARYFNVEIIRKNGNIDIYHVTTAKDIEKIRSKSKMSIISPFLDHTTIKLQNVKVRSLIIMLARYFDRPLQVEIQDDLNIDIILPKGFPNFPLEDKIEFLQQHGFKITAQTVSREYPYFQMTN</sequence>
<dbReference type="PANTHER" id="PTHR42852:SF13">
    <property type="entry name" value="PROTEIN DIPZ"/>
    <property type="match status" value="1"/>
</dbReference>
<evidence type="ECO:0000313" key="3">
    <source>
        <dbReference type="EMBL" id="MEN5376515.1"/>
    </source>
</evidence>
<organism evidence="3 4">
    <name type="scientific">Sphingobacterium kitahiroshimense</name>
    <dbReference type="NCBI Taxonomy" id="470446"/>
    <lineage>
        <taxon>Bacteria</taxon>
        <taxon>Pseudomonadati</taxon>
        <taxon>Bacteroidota</taxon>
        <taxon>Sphingobacteriia</taxon>
        <taxon>Sphingobacteriales</taxon>
        <taxon>Sphingobacteriaceae</taxon>
        <taxon>Sphingobacterium</taxon>
    </lineage>
</organism>
<keyword evidence="4" id="KW-1185">Reference proteome</keyword>
<comment type="caution">
    <text evidence="3">The sequence shown here is derived from an EMBL/GenBank/DDBJ whole genome shotgun (WGS) entry which is preliminary data.</text>
</comment>
<feature type="domain" description="Thioredoxin" evidence="2">
    <location>
        <begin position="54"/>
        <end position="208"/>
    </location>
</feature>
<keyword evidence="1" id="KW-0812">Transmembrane</keyword>
<dbReference type="RefSeq" id="WP_346580736.1">
    <property type="nucleotide sequence ID" value="NZ_JBDJNQ010000002.1"/>
</dbReference>
<reference evidence="3 4" key="1">
    <citation type="submission" date="2024-04" db="EMBL/GenBank/DDBJ databases">
        <title>WGS of bacteria from Torrens River.</title>
        <authorList>
            <person name="Wyrsch E.R."/>
            <person name="Drigo B."/>
        </authorList>
    </citation>
    <scope>NUCLEOTIDE SEQUENCE [LARGE SCALE GENOMIC DNA]</scope>
    <source>
        <strain evidence="3 4">TWI391</strain>
    </source>
</reference>
<dbReference type="CDD" id="cd02966">
    <property type="entry name" value="TlpA_like_family"/>
    <property type="match status" value="1"/>
</dbReference>
<dbReference type="InterPro" id="IPR013766">
    <property type="entry name" value="Thioredoxin_domain"/>
</dbReference>
<dbReference type="Gene3D" id="3.40.30.10">
    <property type="entry name" value="Glutaredoxin"/>
    <property type="match status" value="1"/>
</dbReference>
<name>A0ABV0BNY9_9SPHI</name>
<dbReference type="PROSITE" id="PS51352">
    <property type="entry name" value="THIOREDOXIN_2"/>
    <property type="match status" value="1"/>
</dbReference>
<dbReference type="InterPro" id="IPR050553">
    <property type="entry name" value="Thioredoxin_ResA/DsbE_sf"/>
</dbReference>
<dbReference type="Pfam" id="PF00578">
    <property type="entry name" value="AhpC-TSA"/>
    <property type="match status" value="1"/>
</dbReference>
<keyword evidence="1" id="KW-0472">Membrane</keyword>
<evidence type="ECO:0000313" key="4">
    <source>
        <dbReference type="Proteomes" id="UP001409291"/>
    </source>
</evidence>
<dbReference type="InterPro" id="IPR000866">
    <property type="entry name" value="AhpC/TSA"/>
</dbReference>
<keyword evidence="1" id="KW-1133">Transmembrane helix</keyword>
<dbReference type="InterPro" id="IPR036249">
    <property type="entry name" value="Thioredoxin-like_sf"/>
</dbReference>
<evidence type="ECO:0000259" key="2">
    <source>
        <dbReference type="PROSITE" id="PS51352"/>
    </source>
</evidence>
<dbReference type="PANTHER" id="PTHR42852">
    <property type="entry name" value="THIOL:DISULFIDE INTERCHANGE PROTEIN DSBE"/>
    <property type="match status" value="1"/>
</dbReference>
<evidence type="ECO:0000256" key="1">
    <source>
        <dbReference type="SAM" id="Phobius"/>
    </source>
</evidence>